<evidence type="ECO:0000313" key="2">
    <source>
        <dbReference type="EMBL" id="MQM02532.1"/>
    </source>
</evidence>
<proteinExistence type="predicted"/>
<dbReference type="PANTHER" id="PTHR44328:SF16">
    <property type="entry name" value="PROTEIN IN2-1 HOMOLOG B"/>
    <property type="match status" value="1"/>
</dbReference>
<keyword evidence="3" id="KW-1185">Reference proteome</keyword>
<feature type="region of interest" description="Disordered" evidence="1">
    <location>
        <begin position="1"/>
        <end position="20"/>
    </location>
</feature>
<dbReference type="Proteomes" id="UP000652761">
    <property type="component" value="Unassembled WGS sequence"/>
</dbReference>
<evidence type="ECO:0000256" key="1">
    <source>
        <dbReference type="SAM" id="MobiDB-lite"/>
    </source>
</evidence>
<dbReference type="InterPro" id="IPR044629">
    <property type="entry name" value="GSTL1/2/3"/>
</dbReference>
<protein>
    <submittedName>
        <fullName evidence="2">Uncharacterized protein</fullName>
    </submittedName>
</protein>
<evidence type="ECO:0000313" key="3">
    <source>
        <dbReference type="Proteomes" id="UP000652761"/>
    </source>
</evidence>
<gene>
    <name evidence="2" type="ORF">Taro_035292</name>
</gene>
<accession>A0A843VYN7</accession>
<dbReference type="EMBL" id="NMUH01002868">
    <property type="protein sequence ID" value="MQM02532.1"/>
    <property type="molecule type" value="Genomic_DNA"/>
</dbReference>
<dbReference type="OrthoDB" id="1936885at2759"/>
<comment type="caution">
    <text evidence="2">The sequence shown here is derived from an EMBL/GenBank/DDBJ whole genome shotgun (WGS) entry which is preliminary data.</text>
</comment>
<dbReference type="GO" id="GO:0004364">
    <property type="term" value="F:glutathione transferase activity"/>
    <property type="evidence" value="ECO:0007669"/>
    <property type="project" value="InterPro"/>
</dbReference>
<dbReference type="Gene3D" id="3.40.30.10">
    <property type="entry name" value="Glutaredoxin"/>
    <property type="match status" value="1"/>
</dbReference>
<dbReference type="AlphaFoldDB" id="A0A843VYN7"/>
<dbReference type="PANTHER" id="PTHR44328">
    <property type="entry name" value="GLUTATHIONE S-TRANSFERASE L1"/>
    <property type="match status" value="1"/>
</dbReference>
<feature type="compositionally biased region" description="Low complexity" evidence="1">
    <location>
        <begin position="1"/>
        <end position="14"/>
    </location>
</feature>
<organism evidence="2 3">
    <name type="scientific">Colocasia esculenta</name>
    <name type="common">Wild taro</name>
    <name type="synonym">Arum esculentum</name>
    <dbReference type="NCBI Taxonomy" id="4460"/>
    <lineage>
        <taxon>Eukaryota</taxon>
        <taxon>Viridiplantae</taxon>
        <taxon>Streptophyta</taxon>
        <taxon>Embryophyta</taxon>
        <taxon>Tracheophyta</taxon>
        <taxon>Spermatophyta</taxon>
        <taxon>Magnoliopsida</taxon>
        <taxon>Liliopsida</taxon>
        <taxon>Araceae</taxon>
        <taxon>Aroideae</taxon>
        <taxon>Colocasieae</taxon>
        <taxon>Colocasia</taxon>
    </lineage>
</organism>
<name>A0A843VYN7_COLES</name>
<sequence length="110" mass="12625">MAAVAAAESVEGEVLPPSLDSTAEPPLLFDGTTRYWVALLFSTIERSAVSDLFFIFFFLMFSLRMSWEGDETCRVGLQKKIKLVPIDLQNRPSWYKEQVYPTNKVRFVRL</sequence>
<reference evidence="2" key="1">
    <citation type="submission" date="2017-07" db="EMBL/GenBank/DDBJ databases">
        <title>Taro Niue Genome Assembly and Annotation.</title>
        <authorList>
            <person name="Atibalentja N."/>
            <person name="Keating K."/>
            <person name="Fields C.J."/>
        </authorList>
    </citation>
    <scope>NUCLEOTIDE SEQUENCE</scope>
    <source>
        <strain evidence="2">Niue_2</strain>
        <tissue evidence="2">Leaf</tissue>
    </source>
</reference>